<name>A0A9P4TCA9_CURKU</name>
<proteinExistence type="predicted"/>
<keyword evidence="2" id="KW-1185">Reference proteome</keyword>
<protein>
    <submittedName>
        <fullName evidence="1">Uncharacterized protein</fullName>
    </submittedName>
</protein>
<accession>A0A9P4TCA9</accession>
<sequence length="138" mass="16137">MDEGWLPLTFDHDKKDYSSFLTNAKFAPALHCYRKDQKWMKMLLPDIYHGRWEVPQPYGGLKGELAIFLALVAFSMPVDNLKQYLPSMFRSGTWQQYEMANGRDHKRGVVVEVRVSPSSRHSSKEDLESFEEHGMYYV</sequence>
<organism evidence="1 2">
    <name type="scientific">Curvularia kusanoi</name>
    <name type="common">Cochliobolus kusanoi</name>
    <dbReference type="NCBI Taxonomy" id="90978"/>
    <lineage>
        <taxon>Eukaryota</taxon>
        <taxon>Fungi</taxon>
        <taxon>Dikarya</taxon>
        <taxon>Ascomycota</taxon>
        <taxon>Pezizomycotina</taxon>
        <taxon>Dothideomycetes</taxon>
        <taxon>Pleosporomycetidae</taxon>
        <taxon>Pleosporales</taxon>
        <taxon>Pleosporineae</taxon>
        <taxon>Pleosporaceae</taxon>
        <taxon>Curvularia</taxon>
    </lineage>
</organism>
<dbReference type="EMBL" id="SWKU01000015">
    <property type="protein sequence ID" value="KAF3000089.1"/>
    <property type="molecule type" value="Genomic_DNA"/>
</dbReference>
<evidence type="ECO:0000313" key="2">
    <source>
        <dbReference type="Proteomes" id="UP000801428"/>
    </source>
</evidence>
<dbReference type="Proteomes" id="UP000801428">
    <property type="component" value="Unassembled WGS sequence"/>
</dbReference>
<evidence type="ECO:0000313" key="1">
    <source>
        <dbReference type="EMBL" id="KAF3000089.1"/>
    </source>
</evidence>
<dbReference type="OrthoDB" id="5243686at2759"/>
<gene>
    <name evidence="1" type="ORF">E8E13_002794</name>
</gene>
<reference evidence="1" key="1">
    <citation type="submission" date="2019-04" db="EMBL/GenBank/DDBJ databases">
        <title>Sequencing of skin fungus with MAO and IRED activity.</title>
        <authorList>
            <person name="Marsaioli A.J."/>
            <person name="Bonatto J.M.C."/>
            <person name="Reis Junior O."/>
        </authorList>
    </citation>
    <scope>NUCLEOTIDE SEQUENCE</scope>
    <source>
        <strain evidence="1">30M1</strain>
    </source>
</reference>
<comment type="caution">
    <text evidence="1">The sequence shown here is derived from an EMBL/GenBank/DDBJ whole genome shotgun (WGS) entry which is preliminary data.</text>
</comment>
<dbReference type="AlphaFoldDB" id="A0A9P4TCA9"/>